<feature type="domain" description="Secretion system C-terminal sorting" evidence="2">
    <location>
        <begin position="1243"/>
        <end position="1321"/>
    </location>
</feature>
<comment type="caution">
    <text evidence="3">The sequence shown here is derived from an EMBL/GenBank/DDBJ whole genome shotgun (WGS) entry which is preliminary data.</text>
</comment>
<evidence type="ECO:0000313" key="3">
    <source>
        <dbReference type="EMBL" id="TKK68614.1"/>
    </source>
</evidence>
<sequence>MQKLFTLLGAALLLVSNILFAQNCPTDPTYKNQNGNFDLSTGRSFVINDGKSYTVTIQNNFSATSSICITNGSTLNLKFSNLNSPVAGGSIYVDGTSKLNLIGSNVNNFPLTIINYGAITQSTIYNFKNGAIINNYGTYTASSNFNFNSGAITLNNSGNFTFSSLVQFNTGTFAINNLSTGVMTFNSAENIATVNFSNKGTAKFNGSVVIQNDARFYNSGYIYLKNTSDLTINDGNITNYGIINTQGFISLNKDGALVNYCTIICGQDFSNNNGTVTNNGKLLLTTTAPGYLFFNQGVFVNGPNGFVQGYDYHNTSGSITGGGNFYFTNTTKNQTSFNGSAANHINFYDATPCSLGNGCSVNDIFDVQNTTPLYTTKNKITPVTDVNTTACGDPASPVITTQPQTAYLCNSSTTSATFYVVASSPYSSISYQWSKNGNEITGATASSYTATNLTPDDTANVYSVALTNSYGTTISNAAGVKYIILVQPINARVATGNAVSFTIQTSGETTIQWYKNSTSILNANLLSYNIPEVNLADSGKYTALVTYTGGTCVSNSAVLKPAIILYSKANGNLNEVTTWGINTNGTGSTPVNFTREEHTFVVANRTEIETGDDITMAGTLDLANGIVNITPGSTLNVGRIIRSADAGAFSGSATSSLTVHGISNSKYAGASDLYFKPGANVLQYLTTAAHVVTLHHALNITAGSNPGWLQVNSGTFETSNLLTLKSDALGTAIVAESYGTINGKATIERYMPARRAWRIMCAPVTAVDAPTINAAWQEGATNSTDNPQPGYGTHITYGSIADGFDQNPQKTFSMYYFNTGKWYGIPATNKTPVTNYPAYLFFVRGDRSYDITNTTNTTTPSPTILRTTGYLNQGQQADIIVNNTGFTLVPNPYASPIDFEKMYNNASNVKHTIRVWDPSLAGSKGVGAYVTLDWTGSSYKATPTSSMTNIIQPYQAFFIQSNTTGTIGKISINEEAKNIKTVTNPFGRSAAARETQDGMLEINLNVFNDDSTTGIADGVLYRFNDAYSNSVDEEDVDKLSNLYENLGILSNNMLLTIERRVMPVANDTLHLYLTGTKTTSYQLEIIPQAFGKNAFLYDSYVKQFYPINPSDTNRFTISINTADALSKAANRFSIVLQNSVVLPVTFSSAKAYAKGKTVQVEWKVANETEVQYYEIEKSANGTSFTKAGEVKATGAISYSFNDATPFDGDSYYRIKSVDKSGKTTYTTVMPVTISNNAVSSLRIYPNPLKGKSFQIQFSNKTAGTYRLELVSSSGKQLFTQNVHYNGGTATFTVQLKNALASGLYFVKATAADGTTEVIKAIVQ</sequence>
<keyword evidence="1" id="KW-0732">Signal</keyword>
<dbReference type="RefSeq" id="WP_137261802.1">
    <property type="nucleotide sequence ID" value="NZ_SZQL01000007.1"/>
</dbReference>
<dbReference type="EMBL" id="SZQL01000007">
    <property type="protein sequence ID" value="TKK68614.1"/>
    <property type="molecule type" value="Genomic_DNA"/>
</dbReference>
<feature type="chain" id="PRO_5020199909" description="Secretion system C-terminal sorting domain-containing protein" evidence="1">
    <location>
        <begin position="22"/>
        <end position="1323"/>
    </location>
</feature>
<evidence type="ECO:0000259" key="2">
    <source>
        <dbReference type="Pfam" id="PF18962"/>
    </source>
</evidence>
<gene>
    <name evidence="3" type="ORF">FC093_10870</name>
</gene>
<protein>
    <recommendedName>
        <fullName evidence="2">Secretion system C-terminal sorting domain-containing protein</fullName>
    </recommendedName>
</protein>
<dbReference type="Proteomes" id="UP000305848">
    <property type="component" value="Unassembled WGS sequence"/>
</dbReference>
<proteinExistence type="predicted"/>
<name>A0A4U3L2Y6_9BACT</name>
<evidence type="ECO:0000313" key="4">
    <source>
        <dbReference type="Proteomes" id="UP000305848"/>
    </source>
</evidence>
<dbReference type="InterPro" id="IPR013783">
    <property type="entry name" value="Ig-like_fold"/>
</dbReference>
<accession>A0A4U3L2Y6</accession>
<feature type="signal peptide" evidence="1">
    <location>
        <begin position="1"/>
        <end position="21"/>
    </location>
</feature>
<dbReference type="Gene3D" id="2.60.40.10">
    <property type="entry name" value="Immunoglobulins"/>
    <property type="match status" value="3"/>
</dbReference>
<dbReference type="OrthoDB" id="679679at2"/>
<keyword evidence="4" id="KW-1185">Reference proteome</keyword>
<organism evidence="3 4">
    <name type="scientific">Ilyomonas limi</name>
    <dbReference type="NCBI Taxonomy" id="2575867"/>
    <lineage>
        <taxon>Bacteria</taxon>
        <taxon>Pseudomonadati</taxon>
        <taxon>Bacteroidota</taxon>
        <taxon>Chitinophagia</taxon>
        <taxon>Chitinophagales</taxon>
        <taxon>Chitinophagaceae</taxon>
        <taxon>Ilyomonas</taxon>
    </lineage>
</organism>
<dbReference type="Pfam" id="PF18962">
    <property type="entry name" value="Por_Secre_tail"/>
    <property type="match status" value="1"/>
</dbReference>
<dbReference type="InterPro" id="IPR036179">
    <property type="entry name" value="Ig-like_dom_sf"/>
</dbReference>
<evidence type="ECO:0000256" key="1">
    <source>
        <dbReference type="SAM" id="SignalP"/>
    </source>
</evidence>
<reference evidence="3 4" key="1">
    <citation type="submission" date="2019-05" db="EMBL/GenBank/DDBJ databases">
        <title>Panacibacter sp. strain 17mud1-8 Genome sequencing and assembly.</title>
        <authorList>
            <person name="Chhetri G."/>
        </authorList>
    </citation>
    <scope>NUCLEOTIDE SEQUENCE [LARGE SCALE GENOMIC DNA]</scope>
    <source>
        <strain evidence="3 4">17mud1-8</strain>
    </source>
</reference>
<dbReference type="SUPFAM" id="SSF48726">
    <property type="entry name" value="Immunoglobulin"/>
    <property type="match status" value="2"/>
</dbReference>
<dbReference type="InterPro" id="IPR026444">
    <property type="entry name" value="Secre_tail"/>
</dbReference>